<protein>
    <submittedName>
        <fullName evidence="3">Uncharacterized protein</fullName>
    </submittedName>
</protein>
<reference evidence="3 4" key="1">
    <citation type="submission" date="2019-10" db="EMBL/GenBank/DDBJ databases">
        <authorList>
            <person name="Palmer J.M."/>
        </authorList>
    </citation>
    <scope>NUCLEOTIDE SEQUENCE [LARGE SCALE GENOMIC DNA]</scope>
    <source>
        <strain evidence="3 4">TWF730</strain>
    </source>
</reference>
<keyword evidence="4" id="KW-1185">Reference proteome</keyword>
<dbReference type="Proteomes" id="UP001373714">
    <property type="component" value="Unassembled WGS sequence"/>
</dbReference>
<proteinExistence type="predicted"/>
<evidence type="ECO:0000256" key="1">
    <source>
        <dbReference type="SAM" id="MobiDB-lite"/>
    </source>
</evidence>
<gene>
    <name evidence="3" type="ORF">TWF730_006822</name>
</gene>
<evidence type="ECO:0000313" key="4">
    <source>
        <dbReference type="Proteomes" id="UP001373714"/>
    </source>
</evidence>
<accession>A0AAV9VFE4</accession>
<keyword evidence="2" id="KW-1133">Transmembrane helix</keyword>
<feature type="transmembrane region" description="Helical" evidence="2">
    <location>
        <begin position="162"/>
        <end position="184"/>
    </location>
</feature>
<keyword evidence="2" id="KW-0472">Membrane</keyword>
<evidence type="ECO:0000256" key="2">
    <source>
        <dbReference type="SAM" id="Phobius"/>
    </source>
</evidence>
<feature type="region of interest" description="Disordered" evidence="1">
    <location>
        <begin position="409"/>
        <end position="452"/>
    </location>
</feature>
<feature type="transmembrane region" description="Helical" evidence="2">
    <location>
        <begin position="279"/>
        <end position="295"/>
    </location>
</feature>
<dbReference type="EMBL" id="JAVHNS010000003">
    <property type="protein sequence ID" value="KAK6360691.1"/>
    <property type="molecule type" value="Genomic_DNA"/>
</dbReference>
<organism evidence="3 4">
    <name type="scientific">Orbilia blumenaviensis</name>
    <dbReference type="NCBI Taxonomy" id="1796055"/>
    <lineage>
        <taxon>Eukaryota</taxon>
        <taxon>Fungi</taxon>
        <taxon>Dikarya</taxon>
        <taxon>Ascomycota</taxon>
        <taxon>Pezizomycotina</taxon>
        <taxon>Orbiliomycetes</taxon>
        <taxon>Orbiliales</taxon>
        <taxon>Orbiliaceae</taxon>
        <taxon>Orbilia</taxon>
    </lineage>
</organism>
<feature type="transmembrane region" description="Helical" evidence="2">
    <location>
        <begin position="101"/>
        <end position="119"/>
    </location>
</feature>
<feature type="compositionally biased region" description="Basic and acidic residues" evidence="1">
    <location>
        <begin position="438"/>
        <end position="452"/>
    </location>
</feature>
<dbReference type="AlphaFoldDB" id="A0AAV9VFE4"/>
<feature type="transmembrane region" description="Helical" evidence="2">
    <location>
        <begin position="253"/>
        <end position="273"/>
    </location>
</feature>
<evidence type="ECO:0000313" key="3">
    <source>
        <dbReference type="EMBL" id="KAK6360691.1"/>
    </source>
</evidence>
<comment type="caution">
    <text evidence="3">The sequence shown here is derived from an EMBL/GenBank/DDBJ whole genome shotgun (WGS) entry which is preliminary data.</text>
</comment>
<name>A0AAV9VFE4_9PEZI</name>
<keyword evidence="2" id="KW-0812">Transmembrane</keyword>
<sequence length="452" mass="52712">MPKWKGRCIRFKPPGDASYWEICLPSPSSLRNTLDILTSPFRNLYFWIWLLYSFSLNDFQRLDNINIPPPFAQIYSFIIGSTELAEAIRSHITSVISRSSALSWVFLLFGPELLPGGFYELFESLQYYDDWIEAYRLFKLLVPELWRLLKRLTYTCLQLVSLIPKAIFVVLIIFPFTSFNFIVVRSLSPLLAGLFDREFEGNFRVWETHIIEPLICFYISRTLTTRMAVISGKTTRADLYTYEERRSNVGTPWAFFIWVFIALFSSFILMITILFAWDISYFALPWCLFSISYYFRGSRKRRALTGALAQPSVEKEHIWALGWTYGYREGQIQYRRMLFQICGEKEPEDDGYGGEYQVGDKDYYLDDSHEYNNKGSQYNDFGDYQNYENGGYEADDSVYYAQNLTDAYKTRGNGRTNKPAIPNPESPKGETITGAALARKDRGRWENDRTGE</sequence>